<dbReference type="Proteomes" id="UP000604117">
    <property type="component" value="Unassembled WGS sequence"/>
</dbReference>
<dbReference type="Pfam" id="PF21302">
    <property type="entry name" value="Zn_ribbon_RlmA"/>
    <property type="match status" value="1"/>
</dbReference>
<dbReference type="EMBL" id="BONE01000001">
    <property type="protein sequence ID" value="GIF70517.1"/>
    <property type="molecule type" value="Genomic_DNA"/>
</dbReference>
<gene>
    <name evidence="2" type="ORF">Asi02nite_00350</name>
</gene>
<comment type="caution">
    <text evidence="2">The sequence shown here is derived from an EMBL/GenBank/DDBJ whole genome shotgun (WGS) entry which is preliminary data.</text>
</comment>
<sequence length="270" mass="28688">MNPDVVAHLRCPVCRETLRVADARTLRCPRGHSFDLARQGYADLSAGRSPHTGDTPEMVAARAAFLGSGHYGFVSAALADAAAGAGGLVVDVGGGTGQHLAVVLDRDPDLLGLVVDASKPALRRAAKAHERAGAVRADAWDRLPLADHGTAVLLDVFAPRNGAEFHRVLRADGRLLVVTPEPDHLAELVAALGLLAVDPAKEERLAASLDTHFTLVRRQSLRHTMRLDHAEVATVVGMGPSAWHRDAAAIDLPTPVEVTAAVRLDQYRPR</sequence>
<dbReference type="RefSeq" id="WP_203709994.1">
    <property type="nucleotide sequence ID" value="NZ_BONE01000001.1"/>
</dbReference>
<evidence type="ECO:0000313" key="2">
    <source>
        <dbReference type="EMBL" id="GIF70517.1"/>
    </source>
</evidence>
<dbReference type="InterPro" id="IPR016718">
    <property type="entry name" value="rRNA_m1G-MeTrfase_A_prd"/>
</dbReference>
<accession>A0ABQ4CGW6</accession>
<name>A0ABQ4CGW6_9ACTN</name>
<dbReference type="Gene3D" id="3.40.50.150">
    <property type="entry name" value="Vaccinia Virus protein VP39"/>
    <property type="match status" value="1"/>
</dbReference>
<dbReference type="SUPFAM" id="SSF53335">
    <property type="entry name" value="S-adenosyl-L-methionine-dependent methyltransferases"/>
    <property type="match status" value="1"/>
</dbReference>
<feature type="domain" description="23S rRNA (guanine(745)-N(1))-methyltransferase N-terminal" evidence="1">
    <location>
        <begin position="10"/>
        <end position="44"/>
    </location>
</feature>
<dbReference type="InterPro" id="IPR029063">
    <property type="entry name" value="SAM-dependent_MTases_sf"/>
</dbReference>
<reference evidence="2 3" key="1">
    <citation type="submission" date="2021-01" db="EMBL/GenBank/DDBJ databases">
        <title>Whole genome shotgun sequence of Asanoa siamensis NBRC 107932.</title>
        <authorList>
            <person name="Komaki H."/>
            <person name="Tamura T."/>
        </authorList>
    </citation>
    <scope>NUCLEOTIDE SEQUENCE [LARGE SCALE GENOMIC DNA]</scope>
    <source>
        <strain evidence="2 3">NBRC 107932</strain>
    </source>
</reference>
<proteinExistence type="predicted"/>
<dbReference type="InterPro" id="IPR048647">
    <property type="entry name" value="RlmA_N"/>
</dbReference>
<protein>
    <submittedName>
        <fullName evidence="2">Ubiquinone biosynthesis protein</fullName>
    </submittedName>
</protein>
<evidence type="ECO:0000313" key="3">
    <source>
        <dbReference type="Proteomes" id="UP000604117"/>
    </source>
</evidence>
<evidence type="ECO:0000259" key="1">
    <source>
        <dbReference type="Pfam" id="PF21302"/>
    </source>
</evidence>
<keyword evidence="3" id="KW-1185">Reference proteome</keyword>
<dbReference type="PIRSF" id="PIRSF018249">
    <property type="entry name" value="MyrA_prd"/>
    <property type="match status" value="1"/>
</dbReference>
<organism evidence="2 3">
    <name type="scientific">Asanoa siamensis</name>
    <dbReference type="NCBI Taxonomy" id="926357"/>
    <lineage>
        <taxon>Bacteria</taxon>
        <taxon>Bacillati</taxon>
        <taxon>Actinomycetota</taxon>
        <taxon>Actinomycetes</taxon>
        <taxon>Micromonosporales</taxon>
        <taxon>Micromonosporaceae</taxon>
        <taxon>Asanoa</taxon>
    </lineage>
</organism>
<keyword evidence="2" id="KW-0830">Ubiquinone</keyword>